<evidence type="ECO:0000256" key="2">
    <source>
        <dbReference type="ARBA" id="ARBA00022723"/>
    </source>
</evidence>
<dbReference type="GO" id="GO:0008270">
    <property type="term" value="F:zinc ion binding"/>
    <property type="evidence" value="ECO:0007669"/>
    <property type="project" value="UniProtKB-KW"/>
</dbReference>
<reference evidence="9 10" key="1">
    <citation type="submission" date="2022-03" db="EMBL/GenBank/DDBJ databases">
        <authorList>
            <person name="Nunn A."/>
            <person name="Chopra R."/>
            <person name="Nunn A."/>
            <person name="Contreras Garrido A."/>
        </authorList>
    </citation>
    <scope>NUCLEOTIDE SEQUENCE [LARGE SCALE GENOMIC DNA]</scope>
</reference>
<organism evidence="9 10">
    <name type="scientific">Thlaspi arvense</name>
    <name type="common">Field penny-cress</name>
    <dbReference type="NCBI Taxonomy" id="13288"/>
    <lineage>
        <taxon>Eukaryota</taxon>
        <taxon>Viridiplantae</taxon>
        <taxon>Streptophyta</taxon>
        <taxon>Embryophyta</taxon>
        <taxon>Tracheophyta</taxon>
        <taxon>Spermatophyta</taxon>
        <taxon>Magnoliopsida</taxon>
        <taxon>eudicotyledons</taxon>
        <taxon>Gunneridae</taxon>
        <taxon>Pentapetalae</taxon>
        <taxon>rosids</taxon>
        <taxon>malvids</taxon>
        <taxon>Brassicales</taxon>
        <taxon>Brassicaceae</taxon>
        <taxon>Thlaspideae</taxon>
        <taxon>Thlaspi</taxon>
    </lineage>
</organism>
<dbReference type="Proteomes" id="UP000836841">
    <property type="component" value="Chromosome 1"/>
</dbReference>
<keyword evidence="3 6" id="KW-0863">Zinc-finger</keyword>
<evidence type="ECO:0000256" key="4">
    <source>
        <dbReference type="ARBA" id="ARBA00022786"/>
    </source>
</evidence>
<dbReference type="SMART" id="SM00184">
    <property type="entry name" value="RING"/>
    <property type="match status" value="1"/>
</dbReference>
<feature type="region of interest" description="Disordered" evidence="7">
    <location>
        <begin position="188"/>
        <end position="211"/>
    </location>
</feature>
<keyword evidence="4" id="KW-0833">Ubl conjugation pathway</keyword>
<keyword evidence="1" id="KW-0808">Transferase</keyword>
<evidence type="ECO:0000313" key="10">
    <source>
        <dbReference type="Proteomes" id="UP000836841"/>
    </source>
</evidence>
<name>A0AAU9R4Z3_THLAR</name>
<dbReference type="AlphaFoldDB" id="A0AAU9R4Z3"/>
<keyword evidence="5" id="KW-0862">Zinc</keyword>
<dbReference type="EMBL" id="OU466857">
    <property type="protein sequence ID" value="CAH2033857.1"/>
    <property type="molecule type" value="Genomic_DNA"/>
</dbReference>
<dbReference type="PANTHER" id="PTHR15067">
    <property type="entry name" value="E3 UBIQUITIN-PROTEIN LIGASE RNF8"/>
    <property type="match status" value="1"/>
</dbReference>
<dbReference type="GO" id="GO:0006511">
    <property type="term" value="P:ubiquitin-dependent protein catabolic process"/>
    <property type="evidence" value="ECO:0007669"/>
    <property type="project" value="TreeGrafter"/>
</dbReference>
<protein>
    <recommendedName>
        <fullName evidence="8">RING-type domain-containing protein</fullName>
    </recommendedName>
</protein>
<dbReference type="GO" id="GO:0016567">
    <property type="term" value="P:protein ubiquitination"/>
    <property type="evidence" value="ECO:0007669"/>
    <property type="project" value="TreeGrafter"/>
</dbReference>
<feature type="region of interest" description="Disordered" evidence="7">
    <location>
        <begin position="228"/>
        <end position="256"/>
    </location>
</feature>
<evidence type="ECO:0000256" key="6">
    <source>
        <dbReference type="PROSITE-ProRule" id="PRU00175"/>
    </source>
</evidence>
<dbReference type="PANTHER" id="PTHR15067:SF4">
    <property type="entry name" value="E3 UBIQUITIN-PROTEIN LIGASE RNF8"/>
    <property type="match status" value="1"/>
</dbReference>
<dbReference type="Pfam" id="PF14379">
    <property type="entry name" value="Myb_CC_LHEQLE"/>
    <property type="match status" value="1"/>
</dbReference>
<dbReference type="Pfam" id="PF13639">
    <property type="entry name" value="zf-RING_2"/>
    <property type="match status" value="1"/>
</dbReference>
<gene>
    <name evidence="9" type="ORF">TAV2_LOCUS1108</name>
</gene>
<proteinExistence type="predicted"/>
<sequence>MPFNLEKRCIEARKEAIEYGISLCSGLEPASATEVDKLEKRKVSGEEMDELEPCAICQEGMFLGDEATRMPCSHVFHATCIESCLQRDYICPLCRHKPAQKKVQRQLQVRIEAQAKYLQSVLIKAQETLAGYSSSNLGIEFARPELYGAASMANTSCLTFSFPELTQVDEEEEEGFLEHKRSVNRGIRQTRSSVDRSLSSSESSGANADADSQCFMMRRSIEIQLMKIKPEEATKRKKRRSDDAVSVEQPIWRSRL</sequence>
<evidence type="ECO:0000259" key="8">
    <source>
        <dbReference type="PROSITE" id="PS50089"/>
    </source>
</evidence>
<dbReference type="InterPro" id="IPR025756">
    <property type="entry name" value="Myb_CC_LHEQLE"/>
</dbReference>
<dbReference type="GO" id="GO:0061630">
    <property type="term" value="F:ubiquitin protein ligase activity"/>
    <property type="evidence" value="ECO:0007669"/>
    <property type="project" value="TreeGrafter"/>
</dbReference>
<dbReference type="Gene3D" id="3.30.40.10">
    <property type="entry name" value="Zinc/RING finger domain, C3HC4 (zinc finger)"/>
    <property type="match status" value="1"/>
</dbReference>
<dbReference type="GO" id="GO:0005829">
    <property type="term" value="C:cytosol"/>
    <property type="evidence" value="ECO:0007669"/>
    <property type="project" value="TreeGrafter"/>
</dbReference>
<evidence type="ECO:0000256" key="1">
    <source>
        <dbReference type="ARBA" id="ARBA00022679"/>
    </source>
</evidence>
<accession>A0AAU9R4Z3</accession>
<feature type="compositionally biased region" description="Low complexity" evidence="7">
    <location>
        <begin position="195"/>
        <end position="211"/>
    </location>
</feature>
<evidence type="ECO:0000313" key="9">
    <source>
        <dbReference type="EMBL" id="CAH2033857.1"/>
    </source>
</evidence>
<dbReference type="PROSITE" id="PS50089">
    <property type="entry name" value="ZF_RING_2"/>
    <property type="match status" value="1"/>
</dbReference>
<evidence type="ECO:0000256" key="7">
    <source>
        <dbReference type="SAM" id="MobiDB-lite"/>
    </source>
</evidence>
<evidence type="ECO:0000256" key="5">
    <source>
        <dbReference type="ARBA" id="ARBA00022833"/>
    </source>
</evidence>
<dbReference type="InterPro" id="IPR013083">
    <property type="entry name" value="Znf_RING/FYVE/PHD"/>
</dbReference>
<dbReference type="InterPro" id="IPR001841">
    <property type="entry name" value="Znf_RING"/>
</dbReference>
<dbReference type="GO" id="GO:0000151">
    <property type="term" value="C:ubiquitin ligase complex"/>
    <property type="evidence" value="ECO:0007669"/>
    <property type="project" value="TreeGrafter"/>
</dbReference>
<evidence type="ECO:0000256" key="3">
    <source>
        <dbReference type="ARBA" id="ARBA00022771"/>
    </source>
</evidence>
<keyword evidence="10" id="KW-1185">Reference proteome</keyword>
<feature type="domain" description="RING-type" evidence="8">
    <location>
        <begin position="54"/>
        <end position="95"/>
    </location>
</feature>
<dbReference type="SUPFAM" id="SSF57850">
    <property type="entry name" value="RING/U-box"/>
    <property type="match status" value="1"/>
</dbReference>
<keyword evidence="2" id="KW-0479">Metal-binding</keyword>